<dbReference type="InterPro" id="IPR017871">
    <property type="entry name" value="ABC_transporter-like_CS"/>
</dbReference>
<evidence type="ECO:0000256" key="2">
    <source>
        <dbReference type="ARBA" id="ARBA00022448"/>
    </source>
</evidence>
<dbReference type="PROSITE" id="PS50893">
    <property type="entry name" value="ABC_TRANSPORTER_2"/>
    <property type="match status" value="1"/>
</dbReference>
<evidence type="ECO:0000256" key="4">
    <source>
        <dbReference type="ARBA" id="ARBA00022840"/>
    </source>
</evidence>
<dbReference type="PROSITE" id="PS00211">
    <property type="entry name" value="ABC_TRANSPORTER_1"/>
    <property type="match status" value="1"/>
</dbReference>
<reference evidence="6 7" key="1">
    <citation type="submission" date="2020-04" db="EMBL/GenBank/DDBJ databases">
        <title>MicrobeNet Type strains.</title>
        <authorList>
            <person name="Nicholson A.C."/>
        </authorList>
    </citation>
    <scope>NUCLEOTIDE SEQUENCE [LARGE SCALE GENOMIC DNA]</scope>
    <source>
        <strain evidence="6 7">CCUG 61472</strain>
    </source>
</reference>
<proteinExistence type="inferred from homology"/>
<dbReference type="Gene3D" id="3.40.50.300">
    <property type="entry name" value="P-loop containing nucleotide triphosphate hydrolases"/>
    <property type="match status" value="1"/>
</dbReference>
<accession>A0A7X6S370</accession>
<evidence type="ECO:0000256" key="1">
    <source>
        <dbReference type="ARBA" id="ARBA00005417"/>
    </source>
</evidence>
<keyword evidence="7" id="KW-1185">Reference proteome</keyword>
<dbReference type="AlphaFoldDB" id="A0A7X6S370"/>
<dbReference type="GO" id="GO:0005524">
    <property type="term" value="F:ATP binding"/>
    <property type="evidence" value="ECO:0007669"/>
    <property type="project" value="UniProtKB-KW"/>
</dbReference>
<dbReference type="InterPro" id="IPR003439">
    <property type="entry name" value="ABC_transporter-like_ATP-bd"/>
</dbReference>
<dbReference type="GO" id="GO:0016887">
    <property type="term" value="F:ATP hydrolysis activity"/>
    <property type="evidence" value="ECO:0007669"/>
    <property type="project" value="InterPro"/>
</dbReference>
<keyword evidence="4 6" id="KW-0067">ATP-binding</keyword>
<dbReference type="EMBL" id="JAAXPN010000005">
    <property type="protein sequence ID" value="NKZ24303.1"/>
    <property type="molecule type" value="Genomic_DNA"/>
</dbReference>
<dbReference type="SMART" id="SM00382">
    <property type="entry name" value="AAA"/>
    <property type="match status" value="1"/>
</dbReference>
<dbReference type="Pfam" id="PF00005">
    <property type="entry name" value="ABC_tran"/>
    <property type="match status" value="1"/>
</dbReference>
<comment type="similarity">
    <text evidence="1">Belongs to the ABC transporter superfamily.</text>
</comment>
<protein>
    <submittedName>
        <fullName evidence="6">ABC transporter ATP-binding protein</fullName>
    </submittedName>
</protein>
<sequence>MSEILKVTNLNYRYDKSKGDILKNINFSINSGEIIALIGSNGSGKSTLMNNITGFLKPTSGTVQYFEKGFSKYDVKQPFASIGYSPQIQMMDWYSDVFDNVILGSLLFGNSIKESKRLSSEALKKVNLDAQQLIKKLPETLSGGQQQRVQLARAIVHNPEFLILDEPTVGLDVESAEMFLQSIQEAKVTALISSHDINILEKYADKLLFIDKGEVLYFGDLQTFITKYSTQGYKSIVFTSDHTPKITDELTAQIINFKLDNNKVVVLAEDVTETVKILIKYGTVDEILELKKSLRDIYYEMKVSK</sequence>
<keyword evidence="3" id="KW-0547">Nucleotide-binding</keyword>
<dbReference type="Proteomes" id="UP000549765">
    <property type="component" value="Unassembled WGS sequence"/>
</dbReference>
<evidence type="ECO:0000313" key="6">
    <source>
        <dbReference type="EMBL" id="NKZ24303.1"/>
    </source>
</evidence>
<dbReference type="InterPro" id="IPR050763">
    <property type="entry name" value="ABC_transporter_ATP-binding"/>
</dbReference>
<evidence type="ECO:0000313" key="7">
    <source>
        <dbReference type="Proteomes" id="UP000549765"/>
    </source>
</evidence>
<dbReference type="InterPro" id="IPR027417">
    <property type="entry name" value="P-loop_NTPase"/>
</dbReference>
<evidence type="ECO:0000259" key="5">
    <source>
        <dbReference type="PROSITE" id="PS50893"/>
    </source>
</evidence>
<dbReference type="SUPFAM" id="SSF52540">
    <property type="entry name" value="P-loop containing nucleoside triphosphate hydrolases"/>
    <property type="match status" value="1"/>
</dbReference>
<organism evidence="6 7">
    <name type="scientific">Periweissella fabalis</name>
    <dbReference type="NCBI Taxonomy" id="1070421"/>
    <lineage>
        <taxon>Bacteria</taxon>
        <taxon>Bacillati</taxon>
        <taxon>Bacillota</taxon>
        <taxon>Bacilli</taxon>
        <taxon>Lactobacillales</taxon>
        <taxon>Lactobacillaceae</taxon>
        <taxon>Periweissella</taxon>
    </lineage>
</organism>
<dbReference type="RefSeq" id="WP_168722098.1">
    <property type="nucleotide sequence ID" value="NZ_JAAXPN010000005.1"/>
</dbReference>
<keyword evidence="2" id="KW-0813">Transport</keyword>
<name>A0A7X6S370_9LACO</name>
<comment type="caution">
    <text evidence="6">The sequence shown here is derived from an EMBL/GenBank/DDBJ whole genome shotgun (WGS) entry which is preliminary data.</text>
</comment>
<feature type="domain" description="ABC transporter" evidence="5">
    <location>
        <begin position="5"/>
        <end position="237"/>
    </location>
</feature>
<dbReference type="PANTHER" id="PTHR42711:SF5">
    <property type="entry name" value="ABC TRANSPORTER ATP-BINDING PROTEIN NATA"/>
    <property type="match status" value="1"/>
</dbReference>
<dbReference type="InterPro" id="IPR003593">
    <property type="entry name" value="AAA+_ATPase"/>
</dbReference>
<evidence type="ECO:0000256" key="3">
    <source>
        <dbReference type="ARBA" id="ARBA00022741"/>
    </source>
</evidence>
<dbReference type="PANTHER" id="PTHR42711">
    <property type="entry name" value="ABC TRANSPORTER ATP-BINDING PROTEIN"/>
    <property type="match status" value="1"/>
</dbReference>
<gene>
    <name evidence="6" type="ORF">HF964_05740</name>
</gene>